<dbReference type="VEuPathDB" id="CryptoDB:Cvel_8152"/>
<evidence type="ECO:0000313" key="2">
    <source>
        <dbReference type="EMBL" id="CEM47049.1"/>
    </source>
</evidence>
<feature type="region of interest" description="Disordered" evidence="1">
    <location>
        <begin position="53"/>
        <end position="92"/>
    </location>
</feature>
<evidence type="ECO:0000256" key="1">
    <source>
        <dbReference type="SAM" id="MobiDB-lite"/>
    </source>
</evidence>
<gene>
    <name evidence="2" type="ORF">Cvel_8152</name>
</gene>
<feature type="compositionally biased region" description="Basic and acidic residues" evidence="1">
    <location>
        <begin position="57"/>
        <end position="67"/>
    </location>
</feature>
<reference evidence="2" key="1">
    <citation type="submission" date="2014-11" db="EMBL/GenBank/DDBJ databases">
        <authorList>
            <person name="Otto D Thomas"/>
            <person name="Naeem Raeece"/>
        </authorList>
    </citation>
    <scope>NUCLEOTIDE SEQUENCE</scope>
</reference>
<accession>A0A0G4HS14</accession>
<feature type="compositionally biased region" description="Acidic residues" evidence="1">
    <location>
        <begin position="76"/>
        <end position="89"/>
    </location>
</feature>
<feature type="region of interest" description="Disordered" evidence="1">
    <location>
        <begin position="164"/>
        <end position="192"/>
    </location>
</feature>
<dbReference type="EMBL" id="CDMZ01003627">
    <property type="protein sequence ID" value="CEM47049.1"/>
    <property type="molecule type" value="Genomic_DNA"/>
</dbReference>
<feature type="compositionally biased region" description="Basic and acidic residues" evidence="1">
    <location>
        <begin position="183"/>
        <end position="192"/>
    </location>
</feature>
<name>A0A0G4HS14_9ALVE</name>
<feature type="region of interest" description="Disordered" evidence="1">
    <location>
        <begin position="1"/>
        <end position="31"/>
    </location>
</feature>
<sequence>MPVETKTPGGPFAGGVPDGEEKIPGVDSFQGYDEFSRIEPDKVDHKLMHAVRRHTEKLKEEEQEKLKSLLSKVKSEEDEGEDGEDESEEEHSVKILGWSRRGTTVLFVCRVKEGESTRELWLSHHHLCISMKSLDTMYPELLCPDLVDVIFPIEAAAGKPTSKTIQEVRKEEEEGATVCVGRTNERRGERGQ</sequence>
<protein>
    <submittedName>
        <fullName evidence="2">Uncharacterized protein</fullName>
    </submittedName>
</protein>
<organism evidence="2">
    <name type="scientific">Chromera velia CCMP2878</name>
    <dbReference type="NCBI Taxonomy" id="1169474"/>
    <lineage>
        <taxon>Eukaryota</taxon>
        <taxon>Sar</taxon>
        <taxon>Alveolata</taxon>
        <taxon>Colpodellida</taxon>
        <taxon>Chromeraceae</taxon>
        <taxon>Chromera</taxon>
    </lineage>
</organism>
<dbReference type="AlphaFoldDB" id="A0A0G4HS14"/>
<proteinExistence type="predicted"/>